<dbReference type="Proteomes" id="UP000322873">
    <property type="component" value="Unassembled WGS sequence"/>
</dbReference>
<feature type="compositionally biased region" description="Basic and acidic residues" evidence="1">
    <location>
        <begin position="93"/>
        <end position="107"/>
    </location>
</feature>
<feature type="region of interest" description="Disordered" evidence="1">
    <location>
        <begin position="426"/>
        <end position="482"/>
    </location>
</feature>
<reference evidence="2 3" key="1">
    <citation type="submission" date="2019-06" db="EMBL/GenBank/DDBJ databases">
        <title>Genome Sequence of the Brown Rot Fungal Pathogen Monilinia fructicola.</title>
        <authorList>
            <person name="De Miccolis Angelini R.M."/>
            <person name="Landi L."/>
            <person name="Abate D."/>
            <person name="Pollastro S."/>
            <person name="Romanazzi G."/>
            <person name="Faretra F."/>
        </authorList>
    </citation>
    <scope>NUCLEOTIDE SEQUENCE [LARGE SCALE GENOMIC DNA]</scope>
    <source>
        <strain evidence="2 3">Mfrc123</strain>
    </source>
</reference>
<feature type="region of interest" description="Disordered" evidence="1">
    <location>
        <begin position="299"/>
        <end position="345"/>
    </location>
</feature>
<evidence type="ECO:0000256" key="1">
    <source>
        <dbReference type="SAM" id="MobiDB-lite"/>
    </source>
</evidence>
<comment type="caution">
    <text evidence="2">The sequence shown here is derived from an EMBL/GenBank/DDBJ whole genome shotgun (WGS) entry which is preliminary data.</text>
</comment>
<proteinExistence type="predicted"/>
<gene>
    <name evidence="2" type="ORF">EYC84_000771</name>
</gene>
<feature type="compositionally biased region" description="Polar residues" evidence="1">
    <location>
        <begin position="132"/>
        <end position="146"/>
    </location>
</feature>
<feature type="compositionally biased region" description="Low complexity" evidence="1">
    <location>
        <begin position="156"/>
        <end position="169"/>
    </location>
</feature>
<protein>
    <submittedName>
        <fullName evidence="2">Uncharacterized protein</fullName>
    </submittedName>
</protein>
<evidence type="ECO:0000313" key="3">
    <source>
        <dbReference type="Proteomes" id="UP000322873"/>
    </source>
</evidence>
<dbReference type="VEuPathDB" id="FungiDB:MFRU_037g00330"/>
<keyword evidence="3" id="KW-1185">Reference proteome</keyword>
<accession>A0A5M9JII1</accession>
<evidence type="ECO:0000313" key="2">
    <source>
        <dbReference type="EMBL" id="KAA8569101.1"/>
    </source>
</evidence>
<organism evidence="2 3">
    <name type="scientific">Monilinia fructicola</name>
    <name type="common">Brown rot fungus</name>
    <name type="synonym">Ciboria fructicola</name>
    <dbReference type="NCBI Taxonomy" id="38448"/>
    <lineage>
        <taxon>Eukaryota</taxon>
        <taxon>Fungi</taxon>
        <taxon>Dikarya</taxon>
        <taxon>Ascomycota</taxon>
        <taxon>Pezizomycotina</taxon>
        <taxon>Leotiomycetes</taxon>
        <taxon>Helotiales</taxon>
        <taxon>Sclerotiniaceae</taxon>
        <taxon>Monilinia</taxon>
    </lineage>
</organism>
<sequence>MKCYNCSFLGFTGQPQKGFEFSERIAQCHDHITLYLSSKERHFKCDVPKSSPYIEAQSQQQNGSGYDLQSSSTIVPFPEFRLYKKRMDHGGIFDDRSSEASESHSDSDSDSDYDPELNISPTNAPTAIPQPRTASPEDTTPTSNRQPIIIPWTEQSSSASYRSSEPANSIPDNTHSTQQEDRPSGMEQGTSIYIHTPTQQGPTAPNHLSPQFERRTIYKGNIASGSTRAVFGNIYSGNGMFQAPAHCITSTVPLKHTVYHNMSSSTIETSSYKPVLETTPPQQYGSTHLEGLYTENKLAASSSHETSVRNEQNDLPADESRPQSSVSTVVGTKPPIPATSPTGTATRDTVYSALSRLGKRKPSPRMLAPRTFPRFQRSHFSEPAVPGPPSTPPAAFPVTPSAIFPPVSESPRAIDPLFLERVRRPYVSAPNPSPDRVVGPLRQEVSLQPGEGSSSNPAVLPPRRPVSPAIRPAKIIRRQKPL</sequence>
<feature type="region of interest" description="Disordered" evidence="1">
    <location>
        <begin position="93"/>
        <end position="189"/>
    </location>
</feature>
<name>A0A5M9JII1_MONFR</name>
<dbReference type="AlphaFoldDB" id="A0A5M9JII1"/>
<dbReference type="EMBL" id="VICG01000008">
    <property type="protein sequence ID" value="KAA8569101.1"/>
    <property type="molecule type" value="Genomic_DNA"/>
</dbReference>